<dbReference type="EMBL" id="IAAA01069398">
    <property type="protein sequence ID" value="LAA12463.1"/>
    <property type="molecule type" value="mRNA"/>
</dbReference>
<sequence length="122" mass="13905">MPTILEKFINESFIVHMLECRGDGRKILNYAIENSSDKPCIYFIREGNQSVICSCSVPKNLISSTFSALLWINPVASLLEGRARTLFKDPELFYSVVSKRLDRLDDAMSLAEKFVRNNLKGR</sequence>
<organism evidence="1">
    <name type="scientific">Parasteatoda tepidariorum</name>
    <name type="common">Common house spider</name>
    <name type="synonym">Achaearanea tepidariorum</name>
    <dbReference type="NCBI Taxonomy" id="114398"/>
    <lineage>
        <taxon>Eukaryota</taxon>
        <taxon>Metazoa</taxon>
        <taxon>Ecdysozoa</taxon>
        <taxon>Arthropoda</taxon>
        <taxon>Chelicerata</taxon>
        <taxon>Arachnida</taxon>
        <taxon>Araneae</taxon>
        <taxon>Araneomorphae</taxon>
        <taxon>Entelegynae</taxon>
        <taxon>Araneoidea</taxon>
        <taxon>Theridiidae</taxon>
        <taxon>Parasteatoda</taxon>
    </lineage>
</organism>
<proteinExistence type="evidence at transcript level"/>
<protein>
    <submittedName>
        <fullName evidence="1">Uncharacterized protein</fullName>
    </submittedName>
</protein>
<dbReference type="AlphaFoldDB" id="A0A2L2YWI0"/>
<evidence type="ECO:0000313" key="1">
    <source>
        <dbReference type="EMBL" id="LAA12463.1"/>
    </source>
</evidence>
<accession>A0A2L2YWI0</accession>
<dbReference type="OrthoDB" id="6414510at2759"/>
<name>A0A2L2YWI0_PARTP</name>
<reference evidence="1" key="1">
    <citation type="journal article" date="2016" name="Mol. Ecol. Resour.">
        <title>Evaluation of the impact of RNA preservation methods of spiders for de novo transcriptome assembly.</title>
        <authorList>
            <person name="Kono N."/>
            <person name="Nakamura H."/>
            <person name="Ito Y."/>
            <person name="Tomita M."/>
            <person name="Arakawa K."/>
        </authorList>
    </citation>
    <scope>NUCLEOTIDE SEQUENCE</scope>
    <source>
        <tissue evidence="1">Whole body</tissue>
    </source>
</reference>